<sequence>MPRTKEFDRDQALRRAAEVFWDRGYEAASTDELLTAMGIGRQSMYNAFGDKRRLYLEALQHYQAETGAEMFERLRTAASPLGALSGVLLAIARQSADERRRGCMAVNAATEFGQADQEIGAIVNAGVNLCHVAYERVLAEAKRKGEVRPDLDERAAARFLHSTLVGLRVSARSGAAPEMLHDIATVAIDGLRAR</sequence>
<evidence type="ECO:0000256" key="3">
    <source>
        <dbReference type="ARBA" id="ARBA00023163"/>
    </source>
</evidence>
<proteinExistence type="predicted"/>
<dbReference type="AlphaFoldDB" id="A0A543CVH8"/>
<dbReference type="Gene3D" id="1.10.357.10">
    <property type="entry name" value="Tetracycline Repressor, domain 2"/>
    <property type="match status" value="1"/>
</dbReference>
<keyword evidence="3" id="KW-0804">Transcription</keyword>
<dbReference type="InterPro" id="IPR036271">
    <property type="entry name" value="Tet_transcr_reg_TetR-rel_C_sf"/>
</dbReference>
<dbReference type="EMBL" id="VFOZ01000001">
    <property type="protein sequence ID" value="TQM01113.1"/>
    <property type="molecule type" value="Genomic_DNA"/>
</dbReference>
<protein>
    <submittedName>
        <fullName evidence="6">TetR family transcriptional regulator</fullName>
    </submittedName>
</protein>
<keyword evidence="2 4" id="KW-0238">DNA-binding</keyword>
<gene>
    <name evidence="6" type="ORF">FB559_6857</name>
</gene>
<dbReference type="Proteomes" id="UP000316096">
    <property type="component" value="Unassembled WGS sequence"/>
</dbReference>
<dbReference type="InterPro" id="IPR011075">
    <property type="entry name" value="TetR_C"/>
</dbReference>
<evidence type="ECO:0000256" key="4">
    <source>
        <dbReference type="PROSITE-ProRule" id="PRU00335"/>
    </source>
</evidence>
<dbReference type="PANTHER" id="PTHR47506">
    <property type="entry name" value="TRANSCRIPTIONAL REGULATORY PROTEIN"/>
    <property type="match status" value="1"/>
</dbReference>
<evidence type="ECO:0000256" key="1">
    <source>
        <dbReference type="ARBA" id="ARBA00023015"/>
    </source>
</evidence>
<dbReference type="PANTHER" id="PTHR47506:SF10">
    <property type="entry name" value="TRANSCRIPTIONAL REGULATORY PROTEIN"/>
    <property type="match status" value="1"/>
</dbReference>
<dbReference type="Gene3D" id="1.10.10.60">
    <property type="entry name" value="Homeodomain-like"/>
    <property type="match status" value="1"/>
</dbReference>
<dbReference type="RefSeq" id="WP_141960988.1">
    <property type="nucleotide sequence ID" value="NZ_VFOZ01000001.1"/>
</dbReference>
<reference evidence="6 7" key="1">
    <citation type="submission" date="2019-06" db="EMBL/GenBank/DDBJ databases">
        <title>Sequencing the genomes of 1000 actinobacteria strains.</title>
        <authorList>
            <person name="Klenk H.-P."/>
        </authorList>
    </citation>
    <scope>NUCLEOTIDE SEQUENCE [LARGE SCALE GENOMIC DNA]</scope>
    <source>
        <strain evidence="6 7">DSM 102200</strain>
    </source>
</reference>
<dbReference type="SUPFAM" id="SSF48498">
    <property type="entry name" value="Tetracyclin repressor-like, C-terminal domain"/>
    <property type="match status" value="1"/>
</dbReference>
<comment type="caution">
    <text evidence="6">The sequence shown here is derived from an EMBL/GenBank/DDBJ whole genome shotgun (WGS) entry which is preliminary data.</text>
</comment>
<name>A0A543CVH8_9ACTN</name>
<keyword evidence="7" id="KW-1185">Reference proteome</keyword>
<dbReference type="SUPFAM" id="SSF46689">
    <property type="entry name" value="Homeodomain-like"/>
    <property type="match status" value="1"/>
</dbReference>
<dbReference type="PROSITE" id="PS50977">
    <property type="entry name" value="HTH_TETR_2"/>
    <property type="match status" value="1"/>
</dbReference>
<dbReference type="InterPro" id="IPR009057">
    <property type="entry name" value="Homeodomain-like_sf"/>
</dbReference>
<dbReference type="Pfam" id="PF16925">
    <property type="entry name" value="TetR_C_13"/>
    <property type="match status" value="1"/>
</dbReference>
<evidence type="ECO:0000313" key="7">
    <source>
        <dbReference type="Proteomes" id="UP000316096"/>
    </source>
</evidence>
<dbReference type="InterPro" id="IPR001647">
    <property type="entry name" value="HTH_TetR"/>
</dbReference>
<evidence type="ECO:0000259" key="5">
    <source>
        <dbReference type="PROSITE" id="PS50977"/>
    </source>
</evidence>
<dbReference type="OrthoDB" id="9805134at2"/>
<evidence type="ECO:0000313" key="6">
    <source>
        <dbReference type="EMBL" id="TQM01113.1"/>
    </source>
</evidence>
<evidence type="ECO:0000256" key="2">
    <source>
        <dbReference type="ARBA" id="ARBA00023125"/>
    </source>
</evidence>
<dbReference type="Pfam" id="PF00440">
    <property type="entry name" value="TetR_N"/>
    <property type="match status" value="1"/>
</dbReference>
<feature type="DNA-binding region" description="H-T-H motif" evidence="4">
    <location>
        <begin position="29"/>
        <end position="48"/>
    </location>
</feature>
<feature type="domain" description="HTH tetR-type" evidence="5">
    <location>
        <begin position="6"/>
        <end position="66"/>
    </location>
</feature>
<accession>A0A543CVH8</accession>
<dbReference type="GO" id="GO:0003677">
    <property type="term" value="F:DNA binding"/>
    <property type="evidence" value="ECO:0007669"/>
    <property type="project" value="UniProtKB-UniRule"/>
</dbReference>
<keyword evidence="1" id="KW-0805">Transcription regulation</keyword>
<organism evidence="6 7">
    <name type="scientific">Actinoallomurus bryophytorum</name>
    <dbReference type="NCBI Taxonomy" id="1490222"/>
    <lineage>
        <taxon>Bacteria</taxon>
        <taxon>Bacillati</taxon>
        <taxon>Actinomycetota</taxon>
        <taxon>Actinomycetes</taxon>
        <taxon>Streptosporangiales</taxon>
        <taxon>Thermomonosporaceae</taxon>
        <taxon>Actinoallomurus</taxon>
    </lineage>
</organism>